<evidence type="ECO:0000256" key="2">
    <source>
        <dbReference type="ARBA" id="ARBA00022729"/>
    </source>
</evidence>
<dbReference type="EMBL" id="CDPU01000020">
    <property type="protein sequence ID" value="CEO50831.1"/>
    <property type="molecule type" value="Genomic_DNA"/>
</dbReference>
<dbReference type="AlphaFoldDB" id="A0A0B7K803"/>
<keyword evidence="3" id="KW-0378">Hydrolase</keyword>
<proteinExistence type="inferred from homology"/>
<evidence type="ECO:0000256" key="1">
    <source>
        <dbReference type="ARBA" id="ARBA00009865"/>
    </source>
</evidence>
<gene>
    <name evidence="6" type="ORF">BN869_000006889_1</name>
</gene>
<keyword evidence="4" id="KW-0326">Glycosidase</keyword>
<organism evidence="6">
    <name type="scientific">Bionectria ochroleuca</name>
    <name type="common">Gliocladium roseum</name>
    <dbReference type="NCBI Taxonomy" id="29856"/>
    <lineage>
        <taxon>Eukaryota</taxon>
        <taxon>Fungi</taxon>
        <taxon>Dikarya</taxon>
        <taxon>Ascomycota</taxon>
        <taxon>Pezizomycotina</taxon>
        <taxon>Sordariomycetes</taxon>
        <taxon>Hypocreomycetidae</taxon>
        <taxon>Hypocreales</taxon>
        <taxon>Bionectriaceae</taxon>
        <taxon>Clonostachys</taxon>
    </lineage>
</organism>
<dbReference type="CDD" id="cd18820">
    <property type="entry name" value="GH43_LbAraf43-like"/>
    <property type="match status" value="1"/>
</dbReference>
<dbReference type="Gene3D" id="2.115.10.20">
    <property type="entry name" value="Glycosyl hydrolase domain, family 43"/>
    <property type="match status" value="1"/>
</dbReference>
<evidence type="ECO:0000313" key="6">
    <source>
        <dbReference type="EMBL" id="CEO50831.1"/>
    </source>
</evidence>
<feature type="compositionally biased region" description="Basic and acidic residues" evidence="5">
    <location>
        <begin position="110"/>
        <end position="121"/>
    </location>
</feature>
<dbReference type="InterPro" id="IPR006710">
    <property type="entry name" value="Glyco_hydro_43"/>
</dbReference>
<feature type="compositionally biased region" description="Low complexity" evidence="5">
    <location>
        <begin position="226"/>
        <end position="243"/>
    </location>
</feature>
<dbReference type="SUPFAM" id="SSF75005">
    <property type="entry name" value="Arabinanase/levansucrase/invertase"/>
    <property type="match status" value="1"/>
</dbReference>
<accession>A0A0B7K803</accession>
<keyword evidence="2" id="KW-0732">Signal</keyword>
<name>A0A0B7K803_BIOOC</name>
<dbReference type="GO" id="GO:0005975">
    <property type="term" value="P:carbohydrate metabolic process"/>
    <property type="evidence" value="ECO:0007669"/>
    <property type="project" value="InterPro"/>
</dbReference>
<dbReference type="Pfam" id="PF04616">
    <property type="entry name" value="Glyco_hydro_43"/>
    <property type="match status" value="1"/>
</dbReference>
<dbReference type="InterPro" id="IPR023296">
    <property type="entry name" value="Glyco_hydro_beta-prop_sf"/>
</dbReference>
<evidence type="ECO:0000256" key="5">
    <source>
        <dbReference type="SAM" id="MobiDB-lite"/>
    </source>
</evidence>
<dbReference type="GO" id="GO:0004553">
    <property type="term" value="F:hydrolase activity, hydrolyzing O-glycosyl compounds"/>
    <property type="evidence" value="ECO:0007669"/>
    <property type="project" value="InterPro"/>
</dbReference>
<sequence length="739" mass="80632">MSKQPTGIPEWAGAPPASEGGFAFAHGEFFAEATGQNRHRRATIPELKEQIASGTDKDRPAHWFEAQLLHYGLKPSKTKSVARMRLLDAVNGTDLAVPDHISKLEKKLKTAWTKSEREAKKTAITPAAASKAPPSSAKTTGGAKRKAEPEKSTPRKKPSTSQPAANKAKPAPAKPDEPTPNKPRAKQTARRGGTAASGPSRGSPITTASPASAMPRQTARRGGVATSGPSRSASTASTSQASAMPRQTARRGGSHATARNPPSQPKGFPSGSVELSSDDDDPPPPYTMVEDNELAPLGLLNGDYHIRSSDVTEQWSHLGSEFDLTLTISGRQLWGRFDLGVIEGIMHFSERPWASSDEGVSFTWRGRENEGPIFYGGRNRGEIRFLGGGVIEGRFDYQGIEFHGRRVPDQGTRSSVSASNMEREWDDYNEDRTYTGYTQFEIIRSRTLGGLASGESRVIWTDTNTTRNANMWAPEIHHIDNTWYYFYSSCDASQACCDSCQTRVLKGCDGPNPYDCDYEFLATLVPPEGSRGSSSNLAFSIDGSYLEIPGRGRYHVLSIVDEKRLQSIAITELNTTDWTVNAWHIISQPDQEWEQHYKGNGAVNEAPHPLYHGDDIWLAYSGSDCSTAFYALGLLYYNGGDPLQASSWDKSGPVLSQANGNYGTGHNSFFKSPDGKEIWNAFHATANSDGDCGRTRYTMAQKVTFDKNNVPNFGIPQPLGAELDPPSGECQPRKKKTSM</sequence>
<comment type="similarity">
    <text evidence="1">Belongs to the glycosyl hydrolase 43 family.</text>
</comment>
<feature type="region of interest" description="Disordered" evidence="5">
    <location>
        <begin position="714"/>
        <end position="739"/>
    </location>
</feature>
<protein>
    <submittedName>
        <fullName evidence="6">Uncharacterized protein</fullName>
    </submittedName>
</protein>
<dbReference type="PANTHER" id="PTHR43817:SF1">
    <property type="entry name" value="HYDROLASE, FAMILY 43, PUTATIVE (AFU_ORTHOLOGUE AFUA_3G01660)-RELATED"/>
    <property type="match status" value="1"/>
</dbReference>
<evidence type="ECO:0000256" key="4">
    <source>
        <dbReference type="ARBA" id="ARBA00023295"/>
    </source>
</evidence>
<dbReference type="PANTHER" id="PTHR43817">
    <property type="entry name" value="GLYCOSYL HYDROLASE"/>
    <property type="match status" value="1"/>
</dbReference>
<feature type="compositionally biased region" description="Low complexity" evidence="5">
    <location>
        <begin position="122"/>
        <end position="140"/>
    </location>
</feature>
<evidence type="ECO:0000256" key="3">
    <source>
        <dbReference type="ARBA" id="ARBA00022801"/>
    </source>
</evidence>
<feature type="region of interest" description="Disordered" evidence="5">
    <location>
        <begin position="110"/>
        <end position="290"/>
    </location>
</feature>
<reference evidence="6" key="1">
    <citation type="submission" date="2015-01" db="EMBL/GenBank/DDBJ databases">
        <authorList>
            <person name="Durling Mikael"/>
        </authorList>
    </citation>
    <scope>NUCLEOTIDE SEQUENCE</scope>
</reference>